<name>A0ABU3NZE7_9FIRM</name>
<dbReference type="PANTHER" id="PTHR43712:SF2">
    <property type="entry name" value="O-METHYLTRANSFERASE CICE"/>
    <property type="match status" value="1"/>
</dbReference>
<dbReference type="Pfam" id="PF08100">
    <property type="entry name" value="Dimerisation"/>
    <property type="match status" value="1"/>
</dbReference>
<dbReference type="PROSITE" id="PS51683">
    <property type="entry name" value="SAM_OMT_II"/>
    <property type="match status" value="1"/>
</dbReference>
<feature type="domain" description="O-methyltransferase dimerisation" evidence="5">
    <location>
        <begin position="20"/>
        <end position="93"/>
    </location>
</feature>
<keyword evidence="2" id="KW-0808">Transferase</keyword>
<comment type="caution">
    <text evidence="6">The sequence shown here is derived from an EMBL/GenBank/DDBJ whole genome shotgun (WGS) entry which is preliminary data.</text>
</comment>
<accession>A0ABU3NZE7</accession>
<dbReference type="InterPro" id="IPR001077">
    <property type="entry name" value="COMT_C"/>
</dbReference>
<dbReference type="Gene3D" id="1.10.10.10">
    <property type="entry name" value="Winged helix-like DNA-binding domain superfamily/Winged helix DNA-binding domain"/>
    <property type="match status" value="1"/>
</dbReference>
<keyword evidence="3" id="KW-0949">S-adenosyl-L-methionine</keyword>
<dbReference type="PANTHER" id="PTHR43712">
    <property type="entry name" value="PUTATIVE (AFU_ORTHOLOGUE AFUA_4G14580)-RELATED"/>
    <property type="match status" value="1"/>
</dbReference>
<dbReference type="CDD" id="cd02440">
    <property type="entry name" value="AdoMet_MTases"/>
    <property type="match status" value="1"/>
</dbReference>
<feature type="domain" description="O-methyltransferase C-terminal" evidence="4">
    <location>
        <begin position="152"/>
        <end position="306"/>
    </location>
</feature>
<dbReference type="PROSITE" id="PS51257">
    <property type="entry name" value="PROKAR_LIPOPROTEIN"/>
    <property type="match status" value="1"/>
</dbReference>
<dbReference type="RefSeq" id="WP_413780631.1">
    <property type="nucleotide sequence ID" value="NZ_JAUOZS010000001.1"/>
</dbReference>
<keyword evidence="1 6" id="KW-0489">Methyltransferase</keyword>
<dbReference type="InterPro" id="IPR016461">
    <property type="entry name" value="COMT-like"/>
</dbReference>
<dbReference type="Proteomes" id="UP001254848">
    <property type="component" value="Unassembled WGS sequence"/>
</dbReference>
<dbReference type="EMBL" id="JAUOZS010000001">
    <property type="protein sequence ID" value="MDT8902145.1"/>
    <property type="molecule type" value="Genomic_DNA"/>
</dbReference>
<gene>
    <name evidence="6" type="ORF">Q4T40_12890</name>
</gene>
<dbReference type="PIRSF" id="PIRSF005739">
    <property type="entry name" value="O-mtase"/>
    <property type="match status" value="1"/>
</dbReference>
<dbReference type="GO" id="GO:0032259">
    <property type="term" value="P:methylation"/>
    <property type="evidence" value="ECO:0007669"/>
    <property type="project" value="UniProtKB-KW"/>
</dbReference>
<evidence type="ECO:0000313" key="6">
    <source>
        <dbReference type="EMBL" id="MDT8902145.1"/>
    </source>
</evidence>
<dbReference type="Gene3D" id="3.40.50.150">
    <property type="entry name" value="Vaccinia Virus protein VP39"/>
    <property type="match status" value="1"/>
</dbReference>
<dbReference type="SUPFAM" id="SSF46785">
    <property type="entry name" value="Winged helix' DNA-binding domain"/>
    <property type="match status" value="1"/>
</dbReference>
<evidence type="ECO:0000256" key="1">
    <source>
        <dbReference type="ARBA" id="ARBA00022603"/>
    </source>
</evidence>
<sequence>MDCRPLYEPLPIDPGPVLDIAEGNQLYQAVAVACRFGLFAALSEKQSAAELAANSGLDGAAVARLLDVLAHAGLLDEQDGSYKTAPAAEAYLRPTALLYLGHLFPAGFAPESFGGLLADCLQGGCRESPEPGWNPEQLRQIGVSGLNGSIQATVAAVDLAGAARLLDLGGGHGFYSIALAQKYPALAVTLFDLPQVVGLAGEYVRKFGLADRIGLVAGDFLKEAIGADYDAVLCANILHSTKRATVLAKVWQALNPGGRIIVKCRVADCRPTLTTALGKLVWLVRGNRELHDGATWHGFLEQQGFKDVKTINIHGLFATMTGVKK</sequence>
<dbReference type="InterPro" id="IPR029063">
    <property type="entry name" value="SAM-dependent_MTases_sf"/>
</dbReference>
<dbReference type="GO" id="GO:0008168">
    <property type="term" value="F:methyltransferase activity"/>
    <property type="evidence" value="ECO:0007669"/>
    <property type="project" value="UniProtKB-KW"/>
</dbReference>
<dbReference type="Pfam" id="PF00891">
    <property type="entry name" value="Methyltransf_2"/>
    <property type="match status" value="1"/>
</dbReference>
<reference evidence="6 7" key="1">
    <citation type="submission" date="2023-07" db="EMBL/GenBank/DDBJ databases">
        <title>The novel representative of Negativicutes class, Anaeroselena agilis gen. nov. sp. nov.</title>
        <authorList>
            <person name="Prokofeva M.I."/>
            <person name="Elcheninov A.G."/>
            <person name="Klyukina A."/>
            <person name="Kublanov I.V."/>
            <person name="Frolov E.N."/>
            <person name="Podosokorskaya O.A."/>
        </authorList>
    </citation>
    <scope>NUCLEOTIDE SEQUENCE [LARGE SCALE GENOMIC DNA]</scope>
    <source>
        <strain evidence="6 7">4137-cl</strain>
    </source>
</reference>
<protein>
    <submittedName>
        <fullName evidence="6">Methyltransferase</fullName>
    </submittedName>
</protein>
<dbReference type="InterPro" id="IPR036388">
    <property type="entry name" value="WH-like_DNA-bd_sf"/>
</dbReference>
<organism evidence="6 7">
    <name type="scientific">Anaeroselena agilis</name>
    <dbReference type="NCBI Taxonomy" id="3063788"/>
    <lineage>
        <taxon>Bacteria</taxon>
        <taxon>Bacillati</taxon>
        <taxon>Bacillota</taxon>
        <taxon>Negativicutes</taxon>
        <taxon>Acetonemataceae</taxon>
        <taxon>Anaeroselena</taxon>
    </lineage>
</organism>
<dbReference type="SUPFAM" id="SSF53335">
    <property type="entry name" value="S-adenosyl-L-methionine-dependent methyltransferases"/>
    <property type="match status" value="1"/>
</dbReference>
<keyword evidence="7" id="KW-1185">Reference proteome</keyword>
<evidence type="ECO:0000259" key="5">
    <source>
        <dbReference type="Pfam" id="PF08100"/>
    </source>
</evidence>
<evidence type="ECO:0000256" key="2">
    <source>
        <dbReference type="ARBA" id="ARBA00022679"/>
    </source>
</evidence>
<evidence type="ECO:0000256" key="3">
    <source>
        <dbReference type="ARBA" id="ARBA00022691"/>
    </source>
</evidence>
<evidence type="ECO:0000313" key="7">
    <source>
        <dbReference type="Proteomes" id="UP001254848"/>
    </source>
</evidence>
<proteinExistence type="predicted"/>
<dbReference type="InterPro" id="IPR036390">
    <property type="entry name" value="WH_DNA-bd_sf"/>
</dbReference>
<dbReference type="InterPro" id="IPR012967">
    <property type="entry name" value="COMT_dimerisation"/>
</dbReference>
<evidence type="ECO:0000259" key="4">
    <source>
        <dbReference type="Pfam" id="PF00891"/>
    </source>
</evidence>